<dbReference type="PANTHER" id="PTHR33112">
    <property type="entry name" value="DOMAIN PROTEIN, PUTATIVE-RELATED"/>
    <property type="match status" value="1"/>
</dbReference>
<dbReference type="PANTHER" id="PTHR33112:SF16">
    <property type="entry name" value="HETEROKARYON INCOMPATIBILITY DOMAIN-CONTAINING PROTEIN"/>
    <property type="match status" value="1"/>
</dbReference>
<proteinExistence type="predicted"/>
<accession>A0A1B8GEX5</accession>
<evidence type="ECO:0000259" key="1">
    <source>
        <dbReference type="Pfam" id="PF06985"/>
    </source>
</evidence>
<organism evidence="2 3">
    <name type="scientific">Pseudogymnoascus verrucosus</name>
    <dbReference type="NCBI Taxonomy" id="342668"/>
    <lineage>
        <taxon>Eukaryota</taxon>
        <taxon>Fungi</taxon>
        <taxon>Dikarya</taxon>
        <taxon>Ascomycota</taxon>
        <taxon>Pezizomycotina</taxon>
        <taxon>Leotiomycetes</taxon>
        <taxon>Thelebolales</taxon>
        <taxon>Thelebolaceae</taxon>
        <taxon>Pseudogymnoascus</taxon>
    </lineage>
</organism>
<dbReference type="InterPro" id="IPR010730">
    <property type="entry name" value="HET"/>
</dbReference>
<dbReference type="EMBL" id="KV460244">
    <property type="protein sequence ID" value="OBT94381.2"/>
    <property type="molecule type" value="Genomic_DNA"/>
</dbReference>
<protein>
    <recommendedName>
        <fullName evidence="1">Heterokaryon incompatibility domain-containing protein</fullName>
    </recommendedName>
</protein>
<dbReference type="Proteomes" id="UP000091956">
    <property type="component" value="Unassembled WGS sequence"/>
</dbReference>
<reference evidence="3" key="2">
    <citation type="journal article" date="2018" name="Nat. Commun.">
        <title>Extreme sensitivity to ultraviolet light in the fungal pathogen causing white-nose syndrome of bats.</title>
        <authorList>
            <person name="Palmer J.M."/>
            <person name="Drees K.P."/>
            <person name="Foster J.T."/>
            <person name="Lindner D.L."/>
        </authorList>
    </citation>
    <scope>NUCLEOTIDE SEQUENCE [LARGE SCALE GENOMIC DNA]</scope>
    <source>
        <strain evidence="3">UAMH 10579</strain>
    </source>
</reference>
<dbReference type="GeneID" id="28841121"/>
<sequence length="674" mass="75676">MPLCELCRSISLERLPALPSSYWSGNGSWKYIHAFYSGKQNNEPIDPVGRPYHSSVENIRNSAEQCDLCNLILRAVGKVITELHGGTEEKMVRHNSRPGRLTFELSLTRRRDGGDGFWVFSKSEDSQIIYLVAAIGVCVRDDDPLRCIFIGRPVERDSGSSRSLDRAVKWAKQCDEHPECSIRTTPLPFRILELGDHNEAIKLRETDGESGHYITLSHCWGKSKQFMTTRAAMATHLLNINFNALPKTFQDAVTIARAHRVRYIWIDSLCICQDDGEDWQRESAKMASVYSNSYLNIAATFAKDSTGGCFAVRPPRRHVSIDYTSPKGESGELLAFLLPLREEGFGGYLSLENEPLTERAWALQERVLSRRILHYGTHQMYFECNRGFLGENGLQLPYRFNALSGTTEEHPETISQSHKVKSALGQWNNLVQAYGERKLTNPSDKLPALSGLARIIGERLQDSYVAGLWRNHLVEGLLWESLHYSPLLNDKYRAPSWSWASFGGSVGIMDTSVKLESMAKILDCHIQLKGLNPYGEVTSGYIRLQAPLVRLFIVEQDASEFAGVPYERNPRLHTESGDARGEYSRLDYFHFGKATPNDSLALVASLKDTKLFALVLAKVSKWEGNNAFDYRCLIVSAVEGGSPEMRRLGFIDLDEKSLGNGVLGSSEQPIITLL</sequence>
<keyword evidence="3" id="KW-1185">Reference proteome</keyword>
<dbReference type="AlphaFoldDB" id="A0A1B8GEX5"/>
<feature type="domain" description="Heterokaryon incompatibility" evidence="1">
    <location>
        <begin position="213"/>
        <end position="365"/>
    </location>
</feature>
<dbReference type="Pfam" id="PF06985">
    <property type="entry name" value="HET"/>
    <property type="match status" value="1"/>
</dbReference>
<dbReference type="RefSeq" id="XP_018128114.2">
    <property type="nucleotide sequence ID" value="XM_018277168.2"/>
</dbReference>
<reference evidence="2 3" key="1">
    <citation type="submission" date="2016-03" db="EMBL/GenBank/DDBJ databases">
        <title>Comparative genomics of Pseudogymnoascus destructans, the fungus causing white-nose syndrome of bats.</title>
        <authorList>
            <person name="Palmer J.M."/>
            <person name="Drees K.P."/>
            <person name="Foster J.T."/>
            <person name="Lindner D.L."/>
        </authorList>
    </citation>
    <scope>NUCLEOTIDE SEQUENCE [LARGE SCALE GENOMIC DNA]</scope>
    <source>
        <strain evidence="2 3">UAMH 10579</strain>
    </source>
</reference>
<evidence type="ECO:0000313" key="2">
    <source>
        <dbReference type="EMBL" id="OBT94381.2"/>
    </source>
</evidence>
<gene>
    <name evidence="2" type="ORF">VE01_07735</name>
</gene>
<evidence type="ECO:0000313" key="3">
    <source>
        <dbReference type="Proteomes" id="UP000091956"/>
    </source>
</evidence>
<name>A0A1B8GEX5_9PEZI</name>